<sequence>MAGRFLGTEVFEAPERRDPREARRRRRGPRGGTVFIWLLVLAIIGVGLAFGLRIIDQTVRGVAEDQAEQRIAEQLPGRVSGKVNVSIQGDWVILQLIRGTLDRVVLDGANLQADGTPFRAHIVATDVPTDQERTVGSVVATVSMDQAPASALLAKTAGTPPDLRFGDGTLGYTGSTRILGLTLGYTVAAEPVLRDPSTVVITPTQVELQAGSLKVDLAQTIQGIRDITYPVCVAQYLPAGVAVQDVTIADGKASMTVASSSMKLTRDSLGATGSCG</sequence>
<keyword evidence="1" id="KW-1133">Transmembrane helix</keyword>
<dbReference type="OrthoDB" id="5116168at2"/>
<feature type="transmembrane region" description="Helical" evidence="1">
    <location>
        <begin position="34"/>
        <end position="55"/>
    </location>
</feature>
<evidence type="ECO:0008006" key="4">
    <source>
        <dbReference type="Google" id="ProtNLM"/>
    </source>
</evidence>
<dbReference type="Pfam" id="PF11209">
    <property type="entry name" value="LmeA"/>
    <property type="match status" value="1"/>
</dbReference>
<dbReference type="InterPro" id="IPR021373">
    <property type="entry name" value="DUF2993"/>
</dbReference>
<name>A0A154UX53_9MICO</name>
<evidence type="ECO:0000313" key="3">
    <source>
        <dbReference type="Proteomes" id="UP000076218"/>
    </source>
</evidence>
<dbReference type="RefSeq" id="WP_063072887.1">
    <property type="nucleotide sequence ID" value="NZ_LQXA01000061.1"/>
</dbReference>
<keyword evidence="1" id="KW-0812">Transmembrane</keyword>
<protein>
    <recommendedName>
        <fullName evidence="4">DUF2993 domain-containing protein</fullName>
    </recommendedName>
</protein>
<gene>
    <name evidence="2" type="ORF">AWH51_01470</name>
</gene>
<dbReference type="EMBL" id="LQXA01000061">
    <property type="protein sequence ID" value="KZC93722.1"/>
    <property type="molecule type" value="Genomic_DNA"/>
</dbReference>
<dbReference type="Proteomes" id="UP000076218">
    <property type="component" value="Unassembled WGS sequence"/>
</dbReference>
<evidence type="ECO:0000256" key="1">
    <source>
        <dbReference type="SAM" id="Phobius"/>
    </source>
</evidence>
<reference evidence="2 3" key="1">
    <citation type="submission" date="2016-01" db="EMBL/GenBank/DDBJ databases">
        <title>Draft genome sequence of Clavibacter michiganensis subsp. tessellarius DOAB 609.</title>
        <authorList>
            <person name="Tambong J.T."/>
        </authorList>
    </citation>
    <scope>NUCLEOTIDE SEQUENCE [LARGE SCALE GENOMIC DNA]</scope>
    <source>
        <strain evidence="2 3">DOAB 609</strain>
    </source>
</reference>
<keyword evidence="1" id="KW-0472">Membrane</keyword>
<comment type="caution">
    <text evidence="2">The sequence shown here is derived from an EMBL/GenBank/DDBJ whole genome shotgun (WGS) entry which is preliminary data.</text>
</comment>
<proteinExistence type="predicted"/>
<organism evidence="2 3">
    <name type="scientific">Clavibacter tessellarius</name>
    <dbReference type="NCBI Taxonomy" id="31965"/>
    <lineage>
        <taxon>Bacteria</taxon>
        <taxon>Bacillati</taxon>
        <taxon>Actinomycetota</taxon>
        <taxon>Actinomycetes</taxon>
        <taxon>Micrococcales</taxon>
        <taxon>Microbacteriaceae</taxon>
        <taxon>Clavibacter</taxon>
    </lineage>
</organism>
<accession>A0A154UX53</accession>
<dbReference type="AlphaFoldDB" id="A0A154UX53"/>
<dbReference type="STRING" id="31965.AWH51_01470"/>
<evidence type="ECO:0000313" key="2">
    <source>
        <dbReference type="EMBL" id="KZC93722.1"/>
    </source>
</evidence>